<feature type="domain" description="N-acetyltransferase" evidence="3">
    <location>
        <begin position="4"/>
        <end position="153"/>
    </location>
</feature>
<protein>
    <submittedName>
        <fullName evidence="4">GNAT family N-acetyltransferase</fullName>
    </submittedName>
</protein>
<comment type="caution">
    <text evidence="4">The sequence shown here is derived from an EMBL/GenBank/DDBJ whole genome shotgun (WGS) entry which is preliminary data.</text>
</comment>
<accession>A0ABU2H9I9</accession>
<dbReference type="InterPro" id="IPR050832">
    <property type="entry name" value="Bact_Acetyltransf"/>
</dbReference>
<dbReference type="Pfam" id="PF00583">
    <property type="entry name" value="Acetyltransf_1"/>
    <property type="match status" value="1"/>
</dbReference>
<dbReference type="InterPro" id="IPR000182">
    <property type="entry name" value="GNAT_dom"/>
</dbReference>
<dbReference type="RefSeq" id="WP_310913245.1">
    <property type="nucleotide sequence ID" value="NZ_JAVLVT010000007.1"/>
</dbReference>
<dbReference type="PANTHER" id="PTHR43877">
    <property type="entry name" value="AMINOALKYLPHOSPHONATE N-ACETYLTRANSFERASE-RELATED-RELATED"/>
    <property type="match status" value="1"/>
</dbReference>
<dbReference type="Gene3D" id="3.40.630.30">
    <property type="match status" value="1"/>
</dbReference>
<dbReference type="SUPFAM" id="SSF55729">
    <property type="entry name" value="Acyl-CoA N-acyltransferases (Nat)"/>
    <property type="match status" value="1"/>
</dbReference>
<reference evidence="5" key="1">
    <citation type="submission" date="2023-07" db="EMBL/GenBank/DDBJ databases">
        <title>Novel species in the genus Lipingzhangella isolated from Sambhar Salt Lake.</title>
        <authorList>
            <person name="Jiya N."/>
            <person name="Kajale S."/>
            <person name="Sharma A."/>
        </authorList>
    </citation>
    <scope>NUCLEOTIDE SEQUENCE [LARGE SCALE GENOMIC DNA]</scope>
    <source>
        <strain evidence="5">LS1_29</strain>
    </source>
</reference>
<evidence type="ECO:0000313" key="4">
    <source>
        <dbReference type="EMBL" id="MDS1271682.1"/>
    </source>
</evidence>
<proteinExistence type="predicted"/>
<keyword evidence="5" id="KW-1185">Reference proteome</keyword>
<dbReference type="InterPro" id="IPR016181">
    <property type="entry name" value="Acyl_CoA_acyltransferase"/>
</dbReference>
<evidence type="ECO:0000256" key="1">
    <source>
        <dbReference type="ARBA" id="ARBA00022679"/>
    </source>
</evidence>
<dbReference type="EMBL" id="JAVLVT010000007">
    <property type="protein sequence ID" value="MDS1271682.1"/>
    <property type="molecule type" value="Genomic_DNA"/>
</dbReference>
<sequence>MERLRIRDGCPGDAPRLAEIARSAMTLFAEVGLHLPPDDPEAELVEARWVLVAELPGARPDPVGFVQLVELDAHAHLQEISVHPRYGRRGVGSALVDAACGAARGRGYRWITLTTFAEVAFNGPWYARLGFQELDRGRWGPQLTAQWDAEMAAGIGVAPRIAMLRDLAAA</sequence>
<keyword evidence="2" id="KW-0012">Acyltransferase</keyword>
<dbReference type="Proteomes" id="UP001250214">
    <property type="component" value="Unassembled WGS sequence"/>
</dbReference>
<evidence type="ECO:0000259" key="3">
    <source>
        <dbReference type="PROSITE" id="PS51186"/>
    </source>
</evidence>
<evidence type="ECO:0000256" key="2">
    <source>
        <dbReference type="ARBA" id="ARBA00023315"/>
    </source>
</evidence>
<dbReference type="CDD" id="cd04301">
    <property type="entry name" value="NAT_SF"/>
    <property type="match status" value="1"/>
</dbReference>
<name>A0ABU2H9I9_9ACTN</name>
<gene>
    <name evidence="4" type="ORF">RIF23_15410</name>
</gene>
<keyword evidence="1" id="KW-0808">Transferase</keyword>
<organism evidence="4 5">
    <name type="scientific">Lipingzhangella rawalii</name>
    <dbReference type="NCBI Taxonomy" id="2055835"/>
    <lineage>
        <taxon>Bacteria</taxon>
        <taxon>Bacillati</taxon>
        <taxon>Actinomycetota</taxon>
        <taxon>Actinomycetes</taxon>
        <taxon>Streptosporangiales</taxon>
        <taxon>Nocardiopsidaceae</taxon>
        <taxon>Lipingzhangella</taxon>
    </lineage>
</organism>
<evidence type="ECO:0000313" key="5">
    <source>
        <dbReference type="Proteomes" id="UP001250214"/>
    </source>
</evidence>
<dbReference type="PROSITE" id="PS51186">
    <property type="entry name" value="GNAT"/>
    <property type="match status" value="1"/>
</dbReference>